<comment type="similarity">
    <text evidence="7">Belongs to the glycosyltransferase 87 family.</text>
</comment>
<dbReference type="Proteomes" id="UP001162811">
    <property type="component" value="Unassembled WGS sequence"/>
</dbReference>
<dbReference type="RefSeq" id="WP_252679755.1">
    <property type="nucleotide sequence ID" value="NZ_JAMXHT010000003.1"/>
</dbReference>
<feature type="transmembrane region" description="Helical" evidence="9">
    <location>
        <begin position="184"/>
        <end position="207"/>
    </location>
</feature>
<keyword evidence="5 9" id="KW-1133">Transmembrane helix</keyword>
<evidence type="ECO:0000256" key="5">
    <source>
        <dbReference type="ARBA" id="ARBA00022989"/>
    </source>
</evidence>
<evidence type="ECO:0000256" key="2">
    <source>
        <dbReference type="ARBA" id="ARBA00022475"/>
    </source>
</evidence>
<feature type="transmembrane region" description="Helical" evidence="9">
    <location>
        <begin position="281"/>
        <end position="301"/>
    </location>
</feature>
<feature type="transmembrane region" description="Helical" evidence="9">
    <location>
        <begin position="214"/>
        <end position="235"/>
    </location>
</feature>
<reference evidence="10" key="1">
    <citation type="submission" date="2022-06" db="EMBL/GenBank/DDBJ databases">
        <authorList>
            <person name="Lu C.-H."/>
        </authorList>
    </citation>
    <scope>NUCLEOTIDE SEQUENCE</scope>
    <source>
        <strain evidence="10">21MJYT02-11</strain>
    </source>
</reference>
<organism evidence="10 11">
    <name type="scientific">Ralstonia soli</name>
    <dbReference type="NCBI Taxonomy" id="2953896"/>
    <lineage>
        <taxon>Bacteria</taxon>
        <taxon>Pseudomonadati</taxon>
        <taxon>Pseudomonadota</taxon>
        <taxon>Betaproteobacteria</taxon>
        <taxon>Burkholderiales</taxon>
        <taxon>Burkholderiaceae</taxon>
        <taxon>Ralstonia</taxon>
    </lineage>
</organism>
<evidence type="ECO:0000256" key="4">
    <source>
        <dbReference type="ARBA" id="ARBA00022692"/>
    </source>
</evidence>
<feature type="transmembrane region" description="Helical" evidence="9">
    <location>
        <begin position="144"/>
        <end position="164"/>
    </location>
</feature>
<keyword evidence="4 9" id="KW-0812">Transmembrane</keyword>
<name>A0ABT1AJE8_9RALS</name>
<evidence type="ECO:0000256" key="8">
    <source>
        <dbReference type="SAM" id="MobiDB-lite"/>
    </source>
</evidence>
<feature type="region of interest" description="Disordered" evidence="8">
    <location>
        <begin position="443"/>
        <end position="467"/>
    </location>
</feature>
<feature type="transmembrane region" description="Helical" evidence="9">
    <location>
        <begin position="20"/>
        <end position="41"/>
    </location>
</feature>
<feature type="transmembrane region" description="Helical" evidence="9">
    <location>
        <begin position="378"/>
        <end position="396"/>
    </location>
</feature>
<evidence type="ECO:0000256" key="6">
    <source>
        <dbReference type="ARBA" id="ARBA00023136"/>
    </source>
</evidence>
<sequence>MNMTTPHSAPSAKGWLTPQWMNVYAGALLICEVFLLVVWCYEHYVLENPAIPAHGWDFAAYWSASRIALEHGPASAYDWNLLRLTEAKLLPPGIFGPFAYPPTFLLLIWPIGKLSLGIALSAFSVCGTALYLSALRQILSPFKMLWVIPALAFPGLWVAIFAGQNSLITLAAAGAALVLLRRNALVAGACIAMLCIKPQLGVLFPLFLLCTRQWAAIASAALFSLLYFGLTWFAFGANTFVACLQSIGMFRESIVENGIAIMRGAPTIFAMLRVSGYTLPTAYLAHATVSLVVIATCAWLWRTRTRFELQAAAFVVATLLLQPYLIYYDLVWLALPIAFLTRDYACHGCSGFEKAVLVLSWLIPVQGMLAVPFYAMHQWAPVVLIMILAVVARRALGSLRSMQRPALAEQTKPIAIGSSPSQCPPLRSDQRYRAPGTCAMTTLGSSRHYDRGTASGKRIENFPTQPN</sequence>
<feature type="transmembrane region" description="Helical" evidence="9">
    <location>
        <begin position="114"/>
        <end position="132"/>
    </location>
</feature>
<comment type="caution">
    <text evidence="10">The sequence shown here is derived from an EMBL/GenBank/DDBJ whole genome shotgun (WGS) entry which is preliminary data.</text>
</comment>
<evidence type="ECO:0000256" key="3">
    <source>
        <dbReference type="ARBA" id="ARBA00022679"/>
    </source>
</evidence>
<dbReference type="Pfam" id="PF09594">
    <property type="entry name" value="GT87"/>
    <property type="match status" value="1"/>
</dbReference>
<evidence type="ECO:0000256" key="7">
    <source>
        <dbReference type="ARBA" id="ARBA00024033"/>
    </source>
</evidence>
<dbReference type="EMBL" id="JAMXHT010000003">
    <property type="protein sequence ID" value="MCO5398525.1"/>
    <property type="molecule type" value="Genomic_DNA"/>
</dbReference>
<keyword evidence="6 9" id="KW-0472">Membrane</keyword>
<protein>
    <submittedName>
        <fullName evidence="10">DUF2029 domain-containing protein</fullName>
    </submittedName>
</protein>
<comment type="subcellular location">
    <subcellularLocation>
        <location evidence="1">Cell membrane</location>
        <topology evidence="1">Multi-pass membrane protein</topology>
    </subcellularLocation>
</comment>
<reference evidence="10" key="2">
    <citation type="journal article" date="2023" name="Front. Microbiol.">
        <title>Ralstonia chuxiongensis sp. nov., Ralstonia mojiangensis sp. nov., and Ralstonia soli sp. nov., isolated from tobacco fields, are three novel species in the family Burkholderiaceae.</title>
        <authorList>
            <person name="Lu C.H."/>
            <person name="Zhang Y.Y."/>
            <person name="Jiang N."/>
            <person name="Chen W."/>
            <person name="Shao X."/>
            <person name="Zhao Z.M."/>
            <person name="Lu W.L."/>
            <person name="Hu X."/>
            <person name="Xi Y.X."/>
            <person name="Zou S.Y."/>
            <person name="Wei Q.J."/>
            <person name="Lin Z.L."/>
            <person name="Gong L."/>
            <person name="Gai X.T."/>
            <person name="Zhang L.Q."/>
            <person name="Li J.Y."/>
            <person name="Jin Y."/>
            <person name="Xia Z.Y."/>
        </authorList>
    </citation>
    <scope>NUCLEOTIDE SEQUENCE</scope>
    <source>
        <strain evidence="10">21MJYT02-11</strain>
    </source>
</reference>
<feature type="transmembrane region" description="Helical" evidence="9">
    <location>
        <begin position="89"/>
        <end position="108"/>
    </location>
</feature>
<keyword evidence="2" id="KW-1003">Cell membrane</keyword>
<evidence type="ECO:0000256" key="9">
    <source>
        <dbReference type="SAM" id="Phobius"/>
    </source>
</evidence>
<evidence type="ECO:0000256" key="1">
    <source>
        <dbReference type="ARBA" id="ARBA00004651"/>
    </source>
</evidence>
<evidence type="ECO:0000313" key="11">
    <source>
        <dbReference type="Proteomes" id="UP001162811"/>
    </source>
</evidence>
<evidence type="ECO:0000313" key="10">
    <source>
        <dbReference type="EMBL" id="MCO5398525.1"/>
    </source>
</evidence>
<keyword evidence="11" id="KW-1185">Reference proteome</keyword>
<feature type="transmembrane region" description="Helical" evidence="9">
    <location>
        <begin position="313"/>
        <end position="335"/>
    </location>
</feature>
<gene>
    <name evidence="10" type="ORF">NG900_10005</name>
</gene>
<accession>A0ABT1AJE8</accession>
<keyword evidence="3" id="KW-0808">Transferase</keyword>
<dbReference type="InterPro" id="IPR018584">
    <property type="entry name" value="GT87"/>
</dbReference>
<proteinExistence type="inferred from homology"/>